<reference evidence="1 2" key="1">
    <citation type="journal article" date="2014" name="Genome Biol. Evol.">
        <title>The secreted proteins of Achlya hypogyna and Thraustotheca clavata identify the ancestral oomycete secretome and reveal gene acquisitions by horizontal gene transfer.</title>
        <authorList>
            <person name="Misner I."/>
            <person name="Blouin N."/>
            <person name="Leonard G."/>
            <person name="Richards T.A."/>
            <person name="Lane C.E."/>
        </authorList>
    </citation>
    <scope>NUCLEOTIDE SEQUENCE [LARGE SCALE GENOMIC DNA]</scope>
    <source>
        <strain evidence="1 2">ATCC 48635</strain>
    </source>
</reference>
<accession>A0A1V9Y5D0</accession>
<dbReference type="EMBL" id="JNBR01002857">
    <property type="protein sequence ID" value="OQR80924.1"/>
    <property type="molecule type" value="Genomic_DNA"/>
</dbReference>
<dbReference type="AlphaFoldDB" id="A0A1V9Y5D0"/>
<evidence type="ECO:0000313" key="1">
    <source>
        <dbReference type="EMBL" id="OQR80924.1"/>
    </source>
</evidence>
<dbReference type="Proteomes" id="UP000243579">
    <property type="component" value="Unassembled WGS sequence"/>
</dbReference>
<keyword evidence="2" id="KW-1185">Reference proteome</keyword>
<gene>
    <name evidence="1" type="ORF">ACHHYP_17041</name>
</gene>
<evidence type="ECO:0000313" key="2">
    <source>
        <dbReference type="Proteomes" id="UP000243579"/>
    </source>
</evidence>
<name>A0A1V9Y5D0_ACHHY</name>
<organism evidence="1 2">
    <name type="scientific">Achlya hypogyna</name>
    <name type="common">Oomycete</name>
    <name type="synonym">Protoachlya hypogyna</name>
    <dbReference type="NCBI Taxonomy" id="1202772"/>
    <lineage>
        <taxon>Eukaryota</taxon>
        <taxon>Sar</taxon>
        <taxon>Stramenopiles</taxon>
        <taxon>Oomycota</taxon>
        <taxon>Saprolegniomycetes</taxon>
        <taxon>Saprolegniales</taxon>
        <taxon>Achlyaceae</taxon>
        <taxon>Achlya</taxon>
    </lineage>
</organism>
<feature type="non-terminal residue" evidence="1">
    <location>
        <position position="1"/>
    </location>
</feature>
<sequence length="185" mass="19851">GHPPLSGDWACDTTVSRLDCAHPPSVGALVRWATSLVRVRCALCDGRLLVQSAWRVYPSEPSAFELDGKPHVLRAWPNGEATLGSRVLEGDYVGRAIGADVDLVCYAFDFAAHSSSRVALRLRPDGTRVQCGFEWHRLALALTADVAAWSAADRIALWNDGTAVIVASGTLVYEPCADGSPSLHQ</sequence>
<proteinExistence type="predicted"/>
<comment type="caution">
    <text evidence="1">The sequence shown here is derived from an EMBL/GenBank/DDBJ whole genome shotgun (WGS) entry which is preliminary data.</text>
</comment>
<protein>
    <submittedName>
        <fullName evidence="1">Uncharacterized protein</fullName>
    </submittedName>
</protein>